<keyword evidence="2" id="KW-0472">Membrane</keyword>
<sequence>MLTSIIIFFIVIYLLVIGLLVYGIDNVEDFKLQDIPAKTEFSVIIPFRNEAKNLPKLLESIEKLNYPKNRFQVILVDDNSDDDSVGIIKNIIATNKKFSQISDIKILQNNRVSNSPKKDAISSAIKLAKFNWIITTDADCILPKYWLDIFDEFIQLNNPNCIVAPVTYHGKASFFNRFQTLDFLSLQGATLGSFGIKNPTLCNGANFAYLKSEFMAVNGFVGNDNISSGDDVFLLEKFIKTNAKKVRYLKSKQAIVSTNPAENLELLINQRLRWASKTSKLNNWLTKLIGLIVVLANLVCIAFIPLVLLNFVTLKIAISLFIIKFSIDFLLLFKSSRFFKQESFLFSFIISSALYPIFNIGIFFLSFFKSYRWKGRTSKK</sequence>
<feature type="transmembrane region" description="Helical" evidence="2">
    <location>
        <begin position="288"/>
        <end position="308"/>
    </location>
</feature>
<feature type="transmembrane region" description="Helical" evidence="2">
    <location>
        <begin position="314"/>
        <end position="333"/>
    </location>
</feature>
<dbReference type="SUPFAM" id="SSF53448">
    <property type="entry name" value="Nucleotide-diphospho-sugar transferases"/>
    <property type="match status" value="1"/>
</dbReference>
<accession>A0ABX2E182</accession>
<reference evidence="4 5" key="1">
    <citation type="journal article" date="2015" name="Int. J. Syst. Evol. Microbiol.">
        <title>Winogradskyella litoriviva sp. nov., isolated from coastal seawater.</title>
        <authorList>
            <person name="Nedashkovskaya O.I."/>
            <person name="Kukhlevskiy A.D."/>
            <person name="Zhukova N.V."/>
            <person name="Kim S.J."/>
            <person name="Rhee S.K."/>
            <person name="Mikhailov V.V."/>
        </authorList>
    </citation>
    <scope>NUCLEOTIDE SEQUENCE [LARGE SCALE GENOMIC DNA]</scope>
    <source>
        <strain evidence="4 5">KMM6491</strain>
    </source>
</reference>
<evidence type="ECO:0000313" key="5">
    <source>
        <dbReference type="Proteomes" id="UP000805085"/>
    </source>
</evidence>
<gene>
    <name evidence="4" type="ORF">HNV10_01325</name>
</gene>
<feature type="transmembrane region" description="Helical" evidence="2">
    <location>
        <begin position="6"/>
        <end position="24"/>
    </location>
</feature>
<organism evidence="4 5">
    <name type="scientific">Winogradskyella litoriviva</name>
    <dbReference type="NCBI Taxonomy" id="1220182"/>
    <lineage>
        <taxon>Bacteria</taxon>
        <taxon>Pseudomonadati</taxon>
        <taxon>Bacteroidota</taxon>
        <taxon>Flavobacteriia</taxon>
        <taxon>Flavobacteriales</taxon>
        <taxon>Flavobacteriaceae</taxon>
        <taxon>Winogradskyella</taxon>
    </lineage>
</organism>
<evidence type="ECO:0000256" key="1">
    <source>
        <dbReference type="ARBA" id="ARBA00038494"/>
    </source>
</evidence>
<comment type="similarity">
    <text evidence="1">Belongs to the glycosyltransferase 2 family. WaaE/KdtX subfamily.</text>
</comment>
<comment type="caution">
    <text evidence="4">The sequence shown here is derived from an EMBL/GenBank/DDBJ whole genome shotgun (WGS) entry which is preliminary data.</text>
</comment>
<dbReference type="InterPro" id="IPR001173">
    <property type="entry name" value="Glyco_trans_2-like"/>
</dbReference>
<dbReference type="InterPro" id="IPR029044">
    <property type="entry name" value="Nucleotide-diphossugar_trans"/>
</dbReference>
<keyword evidence="2" id="KW-0812">Transmembrane</keyword>
<keyword evidence="5" id="KW-1185">Reference proteome</keyword>
<evidence type="ECO:0000313" key="4">
    <source>
        <dbReference type="EMBL" id="NRD21862.1"/>
    </source>
</evidence>
<dbReference type="Proteomes" id="UP000805085">
    <property type="component" value="Unassembled WGS sequence"/>
</dbReference>
<evidence type="ECO:0000256" key="2">
    <source>
        <dbReference type="SAM" id="Phobius"/>
    </source>
</evidence>
<dbReference type="PANTHER" id="PTHR43630">
    <property type="entry name" value="POLY-BETA-1,6-N-ACETYL-D-GLUCOSAMINE SYNTHASE"/>
    <property type="match status" value="1"/>
</dbReference>
<name>A0ABX2E182_9FLAO</name>
<dbReference type="EMBL" id="JABRWQ010000001">
    <property type="protein sequence ID" value="NRD21862.1"/>
    <property type="molecule type" value="Genomic_DNA"/>
</dbReference>
<feature type="domain" description="Glycosyltransferase 2-like" evidence="3">
    <location>
        <begin position="42"/>
        <end position="203"/>
    </location>
</feature>
<dbReference type="RefSeq" id="WP_173299527.1">
    <property type="nucleotide sequence ID" value="NZ_JABRWQ010000001.1"/>
</dbReference>
<dbReference type="Gene3D" id="3.90.550.10">
    <property type="entry name" value="Spore Coat Polysaccharide Biosynthesis Protein SpsA, Chain A"/>
    <property type="match status" value="1"/>
</dbReference>
<dbReference type="PANTHER" id="PTHR43630:SF2">
    <property type="entry name" value="GLYCOSYLTRANSFERASE"/>
    <property type="match status" value="1"/>
</dbReference>
<evidence type="ECO:0000259" key="3">
    <source>
        <dbReference type="Pfam" id="PF00535"/>
    </source>
</evidence>
<protein>
    <submittedName>
        <fullName evidence="4">Glycosyltransferase</fullName>
    </submittedName>
</protein>
<feature type="transmembrane region" description="Helical" evidence="2">
    <location>
        <begin position="345"/>
        <end position="368"/>
    </location>
</feature>
<keyword evidence="2" id="KW-1133">Transmembrane helix</keyword>
<proteinExistence type="inferred from homology"/>
<dbReference type="Pfam" id="PF00535">
    <property type="entry name" value="Glycos_transf_2"/>
    <property type="match status" value="1"/>
</dbReference>